<name>A0A2K4ZBK2_9FIRM</name>
<dbReference type="InterPro" id="IPR025586">
    <property type="entry name" value="PcfJ"/>
</dbReference>
<organism evidence="1 2">
    <name type="scientific">Acetatifactor muris</name>
    <dbReference type="NCBI Taxonomy" id="879566"/>
    <lineage>
        <taxon>Bacteria</taxon>
        <taxon>Bacillati</taxon>
        <taxon>Bacillota</taxon>
        <taxon>Clostridia</taxon>
        <taxon>Lachnospirales</taxon>
        <taxon>Lachnospiraceae</taxon>
        <taxon>Acetatifactor</taxon>
    </lineage>
</organism>
<dbReference type="Proteomes" id="UP000236311">
    <property type="component" value="Unassembled WGS sequence"/>
</dbReference>
<evidence type="ECO:0000313" key="2">
    <source>
        <dbReference type="Proteomes" id="UP000236311"/>
    </source>
</evidence>
<dbReference type="Pfam" id="PF14284">
    <property type="entry name" value="PcfJ"/>
    <property type="match status" value="1"/>
</dbReference>
<keyword evidence="2" id="KW-1185">Reference proteome</keyword>
<accession>A0A2K4ZBK2</accession>
<dbReference type="AlphaFoldDB" id="A0A2K4ZBK2"/>
<protein>
    <recommendedName>
        <fullName evidence="3">PcfJ-like protein</fullName>
    </recommendedName>
</protein>
<dbReference type="OrthoDB" id="1802755at2"/>
<reference evidence="1 2" key="1">
    <citation type="submission" date="2018-01" db="EMBL/GenBank/DDBJ databases">
        <authorList>
            <person name="Gaut B.S."/>
            <person name="Morton B.R."/>
            <person name="Clegg M.T."/>
            <person name="Duvall M.R."/>
        </authorList>
    </citation>
    <scope>NUCLEOTIDE SEQUENCE [LARGE SCALE GENOMIC DNA]</scope>
    <source>
        <strain evidence="1">GP69</strain>
    </source>
</reference>
<gene>
    <name evidence="1" type="ORF">AMURIS_00524</name>
</gene>
<dbReference type="EMBL" id="OFSM01000002">
    <property type="protein sequence ID" value="SOY27819.1"/>
    <property type="molecule type" value="Genomic_DNA"/>
</dbReference>
<proteinExistence type="predicted"/>
<evidence type="ECO:0000313" key="1">
    <source>
        <dbReference type="EMBL" id="SOY27819.1"/>
    </source>
</evidence>
<evidence type="ECO:0008006" key="3">
    <source>
        <dbReference type="Google" id="ProtNLM"/>
    </source>
</evidence>
<sequence>MMQMADADVPQRTVYKSWNGERVYLSYQCSLYMRCQIIHGFLKAAFFLPDHMRTGGRKPAYELYIDKEKGEFITYDRIKERWLTAKLDMLPWPEYFYASKNKWISPQGHDLIKKYLGGKHGGYQGLFEYQLKIRAEELKQRHKRETAPWDLDLEQTPELPKDWHRWVDKVGITENYIFYQYSRKGAKTGYCTFCGKEVAVREPRHNKMGRCLRCRHEVTFKSIGKAGTVVTEDARMYLIQRCEDGFILREFKGYRRYRKGDYKNPEVSSWEIRRAVYDKNAKPLNAYSWGLYKQSETRWIKTEFCVPHWYGGGRGRVYGKTLPTLGARELHRTGLIETLQDNQKIDPEKYLAVYERIPQLEQLAKARLPVLVRECMGDYHNFENAFKNPHSGSLLKLLGIDSQQLKRLREKKGGRQFLTWLQYEKVTGKCLPDDAVAWFCKENILPEKLRFITDRMSIVQIYNYIRRQMRETRMKSSEVLTTWSDYLSMACRLKMDTGDAIIYRVRKLRQRHDELVELCGQKELAIRAGEILEKYPHVEDIYQEVKEIYGYTGKDYAVIVPSRIEDIMDEGEKLHHCVGSSDRYWERIERKESYVMFLRKVSKPDAPYYTLEIEPDGTVRQKRTMYDRQKADIKDAEKFLREWQQVISKRITAKERGLAEKSRILRNQEFTKMRENQVIIRTGDLRGQLLVDVLMKDLMENKEELAGTALADAA</sequence>